<dbReference type="STRING" id="113562.SAMN04489716_8922"/>
<dbReference type="Pfam" id="PF00583">
    <property type="entry name" value="Acetyltransf_1"/>
    <property type="match status" value="1"/>
</dbReference>
<name>A0A1H2DAI6_9ACTN</name>
<dbReference type="PANTHER" id="PTHR43877:SF2">
    <property type="entry name" value="AMINOALKYLPHOSPHONATE N-ACETYLTRANSFERASE-RELATED"/>
    <property type="match status" value="1"/>
</dbReference>
<evidence type="ECO:0000313" key="5">
    <source>
        <dbReference type="Proteomes" id="UP000198688"/>
    </source>
</evidence>
<gene>
    <name evidence="4" type="ORF">SAMN04489716_8922</name>
</gene>
<keyword evidence="5" id="KW-1185">Reference proteome</keyword>
<evidence type="ECO:0000313" key="4">
    <source>
        <dbReference type="EMBL" id="SDT79765.1"/>
    </source>
</evidence>
<dbReference type="OrthoDB" id="5173601at2"/>
<evidence type="ECO:0000256" key="2">
    <source>
        <dbReference type="ARBA" id="ARBA00023315"/>
    </source>
</evidence>
<dbReference type="CDD" id="cd04301">
    <property type="entry name" value="NAT_SF"/>
    <property type="match status" value="1"/>
</dbReference>
<keyword evidence="2" id="KW-0012">Acyltransferase</keyword>
<dbReference type="EMBL" id="LT629758">
    <property type="protein sequence ID" value="SDT79765.1"/>
    <property type="molecule type" value="Genomic_DNA"/>
</dbReference>
<dbReference type="InterPro" id="IPR016181">
    <property type="entry name" value="Acyl_CoA_acyltransferase"/>
</dbReference>
<accession>A0A1H2DAI6</accession>
<dbReference type="RefSeq" id="WP_092555236.1">
    <property type="nucleotide sequence ID" value="NZ_BOMJ01000002.1"/>
</dbReference>
<feature type="domain" description="N-acetyltransferase" evidence="3">
    <location>
        <begin position="5"/>
        <end position="150"/>
    </location>
</feature>
<evidence type="ECO:0000259" key="3">
    <source>
        <dbReference type="PROSITE" id="PS51186"/>
    </source>
</evidence>
<organism evidence="4 5">
    <name type="scientific">Actinoplanes derwentensis</name>
    <dbReference type="NCBI Taxonomy" id="113562"/>
    <lineage>
        <taxon>Bacteria</taxon>
        <taxon>Bacillati</taxon>
        <taxon>Actinomycetota</taxon>
        <taxon>Actinomycetes</taxon>
        <taxon>Micromonosporales</taxon>
        <taxon>Micromonosporaceae</taxon>
        <taxon>Actinoplanes</taxon>
    </lineage>
</organism>
<protein>
    <submittedName>
        <fullName evidence="4">Ribosomal-protein-alanine N-acetyltransferase</fullName>
    </submittedName>
</protein>
<dbReference type="GO" id="GO:0016747">
    <property type="term" value="F:acyltransferase activity, transferring groups other than amino-acyl groups"/>
    <property type="evidence" value="ECO:0007669"/>
    <property type="project" value="InterPro"/>
</dbReference>
<evidence type="ECO:0000256" key="1">
    <source>
        <dbReference type="ARBA" id="ARBA00022679"/>
    </source>
</evidence>
<proteinExistence type="predicted"/>
<dbReference type="InterPro" id="IPR000182">
    <property type="entry name" value="GNAT_dom"/>
</dbReference>
<reference evidence="4 5" key="1">
    <citation type="submission" date="2016-10" db="EMBL/GenBank/DDBJ databases">
        <authorList>
            <person name="de Groot N.N."/>
        </authorList>
    </citation>
    <scope>NUCLEOTIDE SEQUENCE [LARGE SCALE GENOMIC DNA]</scope>
    <source>
        <strain evidence="4 5">DSM 43941</strain>
    </source>
</reference>
<sequence>MPDGFVIRDAVPGDRDAVLSFWPHPDRFDRRLASSVSGEESLLVAVHGDLTAGIVGIRWDGGCDDAARPLLYALEIRAEQRGRGGGTALIRHVAGLVADRGFAELTLEVEVANAGAIRLYHRLGFVTAGPHRHVWHSGKSCGIADVLIMHGGAGDLARR</sequence>
<dbReference type="PANTHER" id="PTHR43877">
    <property type="entry name" value="AMINOALKYLPHOSPHONATE N-ACETYLTRANSFERASE-RELATED-RELATED"/>
    <property type="match status" value="1"/>
</dbReference>
<dbReference type="SUPFAM" id="SSF55729">
    <property type="entry name" value="Acyl-CoA N-acyltransferases (Nat)"/>
    <property type="match status" value="1"/>
</dbReference>
<dbReference type="InterPro" id="IPR050832">
    <property type="entry name" value="Bact_Acetyltransf"/>
</dbReference>
<dbReference type="AlphaFoldDB" id="A0A1H2DAI6"/>
<dbReference type="PROSITE" id="PS51186">
    <property type="entry name" value="GNAT"/>
    <property type="match status" value="1"/>
</dbReference>
<dbReference type="Gene3D" id="3.40.630.30">
    <property type="match status" value="1"/>
</dbReference>
<dbReference type="Proteomes" id="UP000198688">
    <property type="component" value="Chromosome I"/>
</dbReference>
<keyword evidence="1 4" id="KW-0808">Transferase</keyword>